<evidence type="ECO:0000313" key="2">
    <source>
        <dbReference type="Proteomes" id="UP000063308"/>
    </source>
</evidence>
<sequence>MRRPLVQAARRSSTECRSDSLAAAARLAMNVRSRRRDHLGVALRSS</sequence>
<dbReference type="EMBL" id="AP014685">
    <property type="protein sequence ID" value="BAR60622.1"/>
    <property type="molecule type" value="Genomic_DNA"/>
</dbReference>
<name>A0A0E4FWE0_9BRAD</name>
<organism evidence="1 2">
    <name type="scientific">Bradyrhizobium diazoefficiens</name>
    <dbReference type="NCBI Taxonomy" id="1355477"/>
    <lineage>
        <taxon>Bacteria</taxon>
        <taxon>Pseudomonadati</taxon>
        <taxon>Pseudomonadota</taxon>
        <taxon>Alphaproteobacteria</taxon>
        <taxon>Hyphomicrobiales</taxon>
        <taxon>Nitrobacteraceae</taxon>
        <taxon>Bradyrhizobium</taxon>
    </lineage>
</organism>
<accession>A0A0E4FWE0</accession>
<gene>
    <name evidence="1" type="ORF">NK6_7471</name>
</gene>
<dbReference type="AlphaFoldDB" id="A0A0E4FWE0"/>
<reference evidence="1 2" key="1">
    <citation type="submission" date="2014-11" db="EMBL/GenBank/DDBJ databases">
        <title>Symbiosis island explosion on the genome of extra-slow-growing strains of soybean bradyrhizobia with massive insertion sequences.</title>
        <authorList>
            <person name="Iida T."/>
            <person name="Minamisawa K."/>
        </authorList>
    </citation>
    <scope>NUCLEOTIDE SEQUENCE [LARGE SCALE GENOMIC DNA]</scope>
    <source>
        <strain evidence="1 2">NK6</strain>
    </source>
</reference>
<dbReference type="Proteomes" id="UP000063308">
    <property type="component" value="Chromosome"/>
</dbReference>
<protein>
    <submittedName>
        <fullName evidence="1">Uncharacterized protein</fullName>
    </submittedName>
</protein>
<evidence type="ECO:0000313" key="1">
    <source>
        <dbReference type="EMBL" id="BAR60622.1"/>
    </source>
</evidence>
<proteinExistence type="predicted"/>